<dbReference type="OrthoDB" id="9940560at2"/>
<proteinExistence type="predicted"/>
<dbReference type="RefSeq" id="WP_045465034.1">
    <property type="nucleotide sequence ID" value="NZ_BBLT01000006.1"/>
</dbReference>
<dbReference type="EMBL" id="BBLT01000006">
    <property type="protein sequence ID" value="GAL85949.1"/>
    <property type="molecule type" value="Genomic_DNA"/>
</dbReference>
<dbReference type="AlphaFoldDB" id="A0A098LHM7"/>
<keyword evidence="3" id="KW-1185">Reference proteome</keyword>
<feature type="region of interest" description="Disordered" evidence="1">
    <location>
        <begin position="1"/>
        <end position="22"/>
    </location>
</feature>
<reference evidence="2 3" key="1">
    <citation type="submission" date="2014-09" db="EMBL/GenBank/DDBJ databases">
        <title>Sporocytophaga myxococcoides PG-01 genome sequencing.</title>
        <authorList>
            <person name="Liu L."/>
            <person name="Gao P.J."/>
            <person name="Chen G.J."/>
            <person name="Wang L.S."/>
        </authorList>
    </citation>
    <scope>NUCLEOTIDE SEQUENCE [LARGE SCALE GENOMIC DNA]</scope>
    <source>
        <strain evidence="2 3">PG-01</strain>
    </source>
</reference>
<evidence type="ECO:0000313" key="2">
    <source>
        <dbReference type="EMBL" id="GAL85949.1"/>
    </source>
</evidence>
<organism evidence="2 3">
    <name type="scientific">Sporocytophaga myxococcoides</name>
    <dbReference type="NCBI Taxonomy" id="153721"/>
    <lineage>
        <taxon>Bacteria</taxon>
        <taxon>Pseudomonadati</taxon>
        <taxon>Bacteroidota</taxon>
        <taxon>Cytophagia</taxon>
        <taxon>Cytophagales</taxon>
        <taxon>Cytophagaceae</taxon>
        <taxon>Sporocytophaga</taxon>
    </lineage>
</organism>
<gene>
    <name evidence="2" type="ORF">MYP_3178</name>
</gene>
<evidence type="ECO:0000256" key="1">
    <source>
        <dbReference type="SAM" id="MobiDB-lite"/>
    </source>
</evidence>
<evidence type="ECO:0000313" key="3">
    <source>
        <dbReference type="Proteomes" id="UP000030185"/>
    </source>
</evidence>
<accession>A0A098LHM7</accession>
<name>A0A098LHM7_9BACT</name>
<sequence>MESKKGSSKAGASGENVVSESGVARKKGEIFIDKAIGDPSSEVEGEEIESWGVYLQGNDRTILGLFYNRDLADIFLNSIKDSDVLKNIEKSGI</sequence>
<dbReference type="Proteomes" id="UP000030185">
    <property type="component" value="Unassembled WGS sequence"/>
</dbReference>
<protein>
    <submittedName>
        <fullName evidence="2">Uncharacterized protein</fullName>
    </submittedName>
</protein>
<comment type="caution">
    <text evidence="2">The sequence shown here is derived from an EMBL/GenBank/DDBJ whole genome shotgun (WGS) entry which is preliminary data.</text>
</comment>